<dbReference type="Pfam" id="PF12335">
    <property type="entry name" value="SBF2"/>
    <property type="match status" value="1"/>
</dbReference>
<feature type="domain" description="SBF1/SBF2" evidence="1">
    <location>
        <begin position="1"/>
        <end position="124"/>
    </location>
</feature>
<evidence type="ECO:0000313" key="2">
    <source>
        <dbReference type="EMBL" id="CAL1569152.1"/>
    </source>
</evidence>
<dbReference type="EMBL" id="OZ035823">
    <property type="protein sequence ID" value="CAL1569152.1"/>
    <property type="molecule type" value="Genomic_DNA"/>
</dbReference>
<dbReference type="InterPro" id="IPR022096">
    <property type="entry name" value="SBF1/SBF2"/>
</dbReference>
<keyword evidence="3" id="KW-1185">Reference proteome</keyword>
<dbReference type="AlphaFoldDB" id="A0AAV2IZG2"/>
<proteinExistence type="predicted"/>
<dbReference type="Proteomes" id="UP001497482">
    <property type="component" value="Chromosome 1"/>
</dbReference>
<protein>
    <recommendedName>
        <fullName evidence="1">SBF1/SBF2 domain-containing protein</fullName>
    </recommendedName>
</protein>
<evidence type="ECO:0000313" key="3">
    <source>
        <dbReference type="Proteomes" id="UP001497482"/>
    </source>
</evidence>
<gene>
    <name evidence="2" type="ORF">KC01_LOCUS1628</name>
</gene>
<organism evidence="2 3">
    <name type="scientific">Knipowitschia caucasica</name>
    <name type="common">Caucasian dwarf goby</name>
    <name type="synonym">Pomatoschistus caucasicus</name>
    <dbReference type="NCBI Taxonomy" id="637954"/>
    <lineage>
        <taxon>Eukaryota</taxon>
        <taxon>Metazoa</taxon>
        <taxon>Chordata</taxon>
        <taxon>Craniata</taxon>
        <taxon>Vertebrata</taxon>
        <taxon>Euteleostomi</taxon>
        <taxon>Actinopterygii</taxon>
        <taxon>Neopterygii</taxon>
        <taxon>Teleostei</taxon>
        <taxon>Neoteleostei</taxon>
        <taxon>Acanthomorphata</taxon>
        <taxon>Gobiaria</taxon>
        <taxon>Gobiiformes</taxon>
        <taxon>Gobioidei</taxon>
        <taxon>Gobiidae</taxon>
        <taxon>Gobiinae</taxon>
        <taxon>Knipowitschia</taxon>
    </lineage>
</organism>
<name>A0AAV2IZG2_KNICA</name>
<accession>A0AAV2IZG2</accession>
<reference evidence="2 3" key="1">
    <citation type="submission" date="2024-04" db="EMBL/GenBank/DDBJ databases">
        <authorList>
            <person name="Waldvogel A.-M."/>
            <person name="Schoenle A."/>
        </authorList>
    </citation>
    <scope>NUCLEOTIDE SEQUENCE [LARGE SCALE GENOMIC DNA]</scope>
</reference>
<sequence length="270" mass="30410">MDEHGIAAALLPLVTAFCRKLGAGITQFAYSCVQEHSVWTNMQFWEAMFYSDVQSHIRALYLETAEEQHSYDEEEDSRRELSALELASEQSRLWPTLNKELQCERMQKEESTVFSQAIHYANRMSYLLLPLDTSKNRLLRSSGLGDVESVSNSYVTNSIAGSMAESFDTESGFEDAESSDVANSVVRFINRFVDKVCNESGVTNEHLKALHTMIPDIVQMHIETLDAVHRESKRLPPIQKVNTSLFFLPTDPQLLTLRKALSAPVARAGT</sequence>
<evidence type="ECO:0000259" key="1">
    <source>
        <dbReference type="Pfam" id="PF12335"/>
    </source>
</evidence>